<keyword evidence="9" id="KW-0472">Membrane</keyword>
<accession>A0AA48H6N2</accession>
<evidence type="ECO:0000256" key="9">
    <source>
        <dbReference type="SAM" id="Phobius"/>
    </source>
</evidence>
<reference evidence="12" key="1">
    <citation type="journal article" date="2023" name="Int. J. Syst. Evol. Microbiol.">
        <title>Mesoterricola silvestris gen. nov., sp. nov., Mesoterricola sediminis sp. nov., Geothrix oryzae sp. nov., Geothrix edaphica sp. nov., Geothrix rubra sp. nov., and Geothrix limicola sp. nov., six novel members of Acidobacteriota isolated from soils.</title>
        <authorList>
            <person name="Itoh H."/>
            <person name="Sugisawa Y."/>
            <person name="Mise K."/>
            <person name="Xu Z."/>
            <person name="Kuniyasu M."/>
            <person name="Ushijima N."/>
            <person name="Kawano K."/>
            <person name="Kobayashi E."/>
            <person name="Shiratori Y."/>
            <person name="Masuda Y."/>
            <person name="Senoo K."/>
        </authorList>
    </citation>
    <scope>NUCLEOTIDE SEQUENCE [LARGE SCALE GENOMIC DNA]</scope>
    <source>
        <strain evidence="12">W79</strain>
    </source>
</reference>
<keyword evidence="4" id="KW-0808">Transferase</keyword>
<evidence type="ECO:0000256" key="2">
    <source>
        <dbReference type="ARBA" id="ARBA00012438"/>
    </source>
</evidence>
<dbReference type="AlphaFoldDB" id="A0AA48H6N2"/>
<dbReference type="InterPro" id="IPR036890">
    <property type="entry name" value="HATPase_C_sf"/>
</dbReference>
<dbReference type="Proteomes" id="UP001238179">
    <property type="component" value="Chromosome"/>
</dbReference>
<keyword evidence="5" id="KW-0547">Nucleotide-binding</keyword>
<keyword evidence="9" id="KW-0812">Transmembrane</keyword>
<feature type="transmembrane region" description="Helical" evidence="9">
    <location>
        <begin position="282"/>
        <end position="302"/>
    </location>
</feature>
<evidence type="ECO:0000256" key="4">
    <source>
        <dbReference type="ARBA" id="ARBA00022679"/>
    </source>
</evidence>
<feature type="transmembrane region" description="Helical" evidence="9">
    <location>
        <begin position="62"/>
        <end position="87"/>
    </location>
</feature>
<evidence type="ECO:0000256" key="6">
    <source>
        <dbReference type="ARBA" id="ARBA00022777"/>
    </source>
</evidence>
<feature type="transmembrane region" description="Helical" evidence="9">
    <location>
        <begin position="32"/>
        <end position="50"/>
    </location>
</feature>
<organism evidence="11 12">
    <name type="scientific">Mesoterricola silvestris</name>
    <dbReference type="NCBI Taxonomy" id="2927979"/>
    <lineage>
        <taxon>Bacteria</taxon>
        <taxon>Pseudomonadati</taxon>
        <taxon>Acidobacteriota</taxon>
        <taxon>Holophagae</taxon>
        <taxon>Holophagales</taxon>
        <taxon>Holophagaceae</taxon>
        <taxon>Mesoterricola</taxon>
    </lineage>
</organism>
<dbReference type="SMART" id="SM00387">
    <property type="entry name" value="HATPase_c"/>
    <property type="match status" value="1"/>
</dbReference>
<dbReference type="InterPro" id="IPR004358">
    <property type="entry name" value="Sig_transdc_His_kin-like_C"/>
</dbReference>
<feature type="transmembrane region" description="Helical" evidence="9">
    <location>
        <begin position="126"/>
        <end position="145"/>
    </location>
</feature>
<keyword evidence="7" id="KW-0067">ATP-binding</keyword>
<keyword evidence="12" id="KW-1185">Reference proteome</keyword>
<evidence type="ECO:0000259" key="10">
    <source>
        <dbReference type="PROSITE" id="PS50109"/>
    </source>
</evidence>
<dbReference type="PRINTS" id="PR00344">
    <property type="entry name" value="BCTRLSENSOR"/>
</dbReference>
<keyword evidence="3" id="KW-0597">Phosphoprotein</keyword>
<evidence type="ECO:0000313" key="12">
    <source>
        <dbReference type="Proteomes" id="UP001238179"/>
    </source>
</evidence>
<keyword evidence="8" id="KW-0902">Two-component regulatory system</keyword>
<protein>
    <recommendedName>
        <fullName evidence="2">histidine kinase</fullName>
        <ecNumber evidence="2">2.7.13.3</ecNumber>
    </recommendedName>
</protein>
<evidence type="ECO:0000256" key="3">
    <source>
        <dbReference type="ARBA" id="ARBA00022553"/>
    </source>
</evidence>
<keyword evidence="9" id="KW-1133">Transmembrane helix</keyword>
<sequence>MAPLIPRLALAGFWAAAVLAHLASGPDLRERAWPMAYGLLEALACLSLLLRAWKTSGAERTAWGFLGASALADTANLALAALAALGLPPPLEGLTSALNLATGALVVVGVLSFPRPRERRGRGKRQFLDSLIFATSLLLLLWVMGVQTSLRSAGTGMGFRVFLAYLNAALLGGGVVYITSGHLGRARGAFGWLAASALAWLASLTLWTLWGLPPRVNREGWIVIAGLIPLCQGLAAWTPHSVDGGDPRTEGPWRFFRSLPYLPMAAGIAALSWILAWRPEAVTRETFGIFLILVVFLVLRMLQAIRDLQASNTHLEQRVAQRTQALERAQETLLRTERMNTLATLGAGLTHDLNNLLGALRGSAELLHAHLEQGQEPSRRDVQRIIDISEKASQTTQRLMNFGRRGETPRGSTARDIAEALAASREIMRMLLPDTITLSLGIDPATCPALVETATLEQVLVNLVSNAKDAMPQGGAVAIRLFSGTTAEGASAAILEVSDTGHGISPEVQESIFDPFFTTKPEGKGTGLGLASVRALMRAQNGTVDVVSFPGKGTTFRLAFPALP</sequence>
<feature type="transmembrane region" description="Helical" evidence="9">
    <location>
        <begin position="157"/>
        <end position="178"/>
    </location>
</feature>
<feature type="transmembrane region" description="Helical" evidence="9">
    <location>
        <begin position="221"/>
        <end position="238"/>
    </location>
</feature>
<dbReference type="GO" id="GO:0005524">
    <property type="term" value="F:ATP binding"/>
    <property type="evidence" value="ECO:0007669"/>
    <property type="project" value="UniProtKB-KW"/>
</dbReference>
<dbReference type="PANTHER" id="PTHR43065:SF46">
    <property type="entry name" value="C4-DICARBOXYLATE TRANSPORT SENSOR PROTEIN DCTB"/>
    <property type="match status" value="1"/>
</dbReference>
<comment type="catalytic activity">
    <reaction evidence="1">
        <text>ATP + protein L-histidine = ADP + protein N-phospho-L-histidine.</text>
        <dbReference type="EC" id="2.7.13.3"/>
    </reaction>
</comment>
<dbReference type="Gene3D" id="3.30.565.10">
    <property type="entry name" value="Histidine kinase-like ATPase, C-terminal domain"/>
    <property type="match status" value="1"/>
</dbReference>
<dbReference type="GO" id="GO:0000155">
    <property type="term" value="F:phosphorelay sensor kinase activity"/>
    <property type="evidence" value="ECO:0007669"/>
    <property type="project" value="InterPro"/>
</dbReference>
<evidence type="ECO:0000256" key="8">
    <source>
        <dbReference type="ARBA" id="ARBA00023012"/>
    </source>
</evidence>
<feature type="domain" description="Histidine kinase" evidence="10">
    <location>
        <begin position="348"/>
        <end position="564"/>
    </location>
</feature>
<evidence type="ECO:0000256" key="5">
    <source>
        <dbReference type="ARBA" id="ARBA00022741"/>
    </source>
</evidence>
<gene>
    <name evidence="11" type="ORF">METEAL_19870</name>
</gene>
<dbReference type="SUPFAM" id="SSF47384">
    <property type="entry name" value="Homodimeric domain of signal transducing histidine kinase"/>
    <property type="match status" value="1"/>
</dbReference>
<dbReference type="Gene3D" id="1.10.287.130">
    <property type="match status" value="1"/>
</dbReference>
<dbReference type="PANTHER" id="PTHR43065">
    <property type="entry name" value="SENSOR HISTIDINE KINASE"/>
    <property type="match status" value="1"/>
</dbReference>
<dbReference type="InterPro" id="IPR003594">
    <property type="entry name" value="HATPase_dom"/>
</dbReference>
<dbReference type="EMBL" id="AP027080">
    <property type="protein sequence ID" value="BDU72813.1"/>
    <property type="molecule type" value="Genomic_DNA"/>
</dbReference>
<feature type="transmembrane region" description="Helical" evidence="9">
    <location>
        <begin position="93"/>
        <end position="114"/>
    </location>
</feature>
<dbReference type="EC" id="2.7.13.3" evidence="2"/>
<dbReference type="PROSITE" id="PS50109">
    <property type="entry name" value="HIS_KIN"/>
    <property type="match status" value="1"/>
</dbReference>
<keyword evidence="6" id="KW-0418">Kinase</keyword>
<dbReference type="CDD" id="cd00082">
    <property type="entry name" value="HisKA"/>
    <property type="match status" value="1"/>
</dbReference>
<feature type="transmembrane region" description="Helical" evidence="9">
    <location>
        <begin position="259"/>
        <end position="276"/>
    </location>
</feature>
<feature type="transmembrane region" description="Helical" evidence="9">
    <location>
        <begin position="190"/>
        <end position="209"/>
    </location>
</feature>
<dbReference type="InterPro" id="IPR005467">
    <property type="entry name" value="His_kinase_dom"/>
</dbReference>
<proteinExistence type="predicted"/>
<evidence type="ECO:0000256" key="7">
    <source>
        <dbReference type="ARBA" id="ARBA00022840"/>
    </source>
</evidence>
<dbReference type="KEGG" id="msil:METEAL_19870"/>
<name>A0AA48H6N2_9BACT</name>
<evidence type="ECO:0000313" key="11">
    <source>
        <dbReference type="EMBL" id="BDU72813.1"/>
    </source>
</evidence>
<dbReference type="SMART" id="SM00388">
    <property type="entry name" value="HisKA"/>
    <property type="match status" value="1"/>
</dbReference>
<dbReference type="InterPro" id="IPR036097">
    <property type="entry name" value="HisK_dim/P_sf"/>
</dbReference>
<evidence type="ECO:0000256" key="1">
    <source>
        <dbReference type="ARBA" id="ARBA00000085"/>
    </source>
</evidence>
<dbReference type="Pfam" id="PF02518">
    <property type="entry name" value="HATPase_c"/>
    <property type="match status" value="1"/>
</dbReference>
<dbReference type="SUPFAM" id="SSF55874">
    <property type="entry name" value="ATPase domain of HSP90 chaperone/DNA topoisomerase II/histidine kinase"/>
    <property type="match status" value="1"/>
</dbReference>
<dbReference type="InterPro" id="IPR003661">
    <property type="entry name" value="HisK_dim/P_dom"/>
</dbReference>